<evidence type="ECO:0000256" key="1">
    <source>
        <dbReference type="SAM" id="SignalP"/>
    </source>
</evidence>
<feature type="chain" id="PRO_5015396597" description="DUF4367 domain-containing protein" evidence="1">
    <location>
        <begin position="19"/>
        <end position="281"/>
    </location>
</feature>
<keyword evidence="1" id="KW-0732">Signal</keyword>
<protein>
    <recommendedName>
        <fullName evidence="4">DUF4367 domain-containing protein</fullName>
    </recommendedName>
</protein>
<gene>
    <name evidence="2" type="ORF">DDZ16_01995</name>
</gene>
<sequence>MKLYLIPLLTAFCFMAKAASFDPPQIPGWLQDGDVEVFDKDNLFNHINGASEFYFSYNFQKLWVTRYKKDEAEMTLEVYDHGDIVHAYGIYSMERPPEADVKDIGAQGYYEESILNFVAGRYYVKMNAYREPNAALGVLMSTARMVSERMADDPSLPEIVRAMPGDQLVPNSRQFVSNTFMGLEFLGSAYRAKYSNDDGELTLFVMERDSKSDIENLLLKYHEFAQTDVSVLSEGDYVIEDPFNGTIHLSWIGNYIIGFSGDDLKSLRERIAAEMERNLGV</sequence>
<comment type="caution">
    <text evidence="2">The sequence shown here is derived from an EMBL/GenBank/DDBJ whole genome shotgun (WGS) entry which is preliminary data.</text>
</comment>
<dbReference type="OrthoDB" id="1096279at2"/>
<dbReference type="Proteomes" id="UP000244956">
    <property type="component" value="Unassembled WGS sequence"/>
</dbReference>
<evidence type="ECO:0008006" key="4">
    <source>
        <dbReference type="Google" id="ProtNLM"/>
    </source>
</evidence>
<reference evidence="2 3" key="1">
    <citation type="submission" date="2018-05" db="EMBL/GenBank/DDBJ databases">
        <title>Marinilabilia rubrum sp. nov., isolated from saltern sediment.</title>
        <authorList>
            <person name="Zhang R."/>
        </authorList>
    </citation>
    <scope>NUCLEOTIDE SEQUENCE [LARGE SCALE GENOMIC DNA]</scope>
    <source>
        <strain evidence="2 3">WTE16</strain>
    </source>
</reference>
<keyword evidence="3" id="KW-1185">Reference proteome</keyword>
<evidence type="ECO:0000313" key="3">
    <source>
        <dbReference type="Proteomes" id="UP000244956"/>
    </source>
</evidence>
<feature type="signal peptide" evidence="1">
    <location>
        <begin position="1"/>
        <end position="18"/>
    </location>
</feature>
<organism evidence="2 3">
    <name type="scientific">Marinilabilia rubra</name>
    <dbReference type="NCBI Taxonomy" id="2162893"/>
    <lineage>
        <taxon>Bacteria</taxon>
        <taxon>Pseudomonadati</taxon>
        <taxon>Bacteroidota</taxon>
        <taxon>Bacteroidia</taxon>
        <taxon>Marinilabiliales</taxon>
        <taxon>Marinilabiliaceae</taxon>
        <taxon>Marinilabilia</taxon>
    </lineage>
</organism>
<dbReference type="InterPro" id="IPR046534">
    <property type="entry name" value="DUF6599"/>
</dbReference>
<proteinExistence type="predicted"/>
<dbReference type="AlphaFoldDB" id="A0A2U2BEI8"/>
<name>A0A2U2BEI8_9BACT</name>
<accession>A0A2U2BEI8</accession>
<evidence type="ECO:0000313" key="2">
    <source>
        <dbReference type="EMBL" id="PWE01472.1"/>
    </source>
</evidence>
<dbReference type="Pfam" id="PF20244">
    <property type="entry name" value="DUF6599"/>
    <property type="match status" value="1"/>
</dbReference>
<dbReference type="EMBL" id="QEWP01000001">
    <property type="protein sequence ID" value="PWE01472.1"/>
    <property type="molecule type" value="Genomic_DNA"/>
</dbReference>